<name>G2XWE2_BOTF4</name>
<reference evidence="2" key="1">
    <citation type="journal article" date="2011" name="PLoS Genet.">
        <title>Genomic analysis of the necrotrophic fungal pathogens Sclerotinia sclerotiorum and Botrytis cinerea.</title>
        <authorList>
            <person name="Amselem J."/>
            <person name="Cuomo C.A."/>
            <person name="van Kan J.A."/>
            <person name="Viaud M."/>
            <person name="Benito E.P."/>
            <person name="Couloux A."/>
            <person name="Coutinho P.M."/>
            <person name="de Vries R.P."/>
            <person name="Dyer P.S."/>
            <person name="Fillinger S."/>
            <person name="Fournier E."/>
            <person name="Gout L."/>
            <person name="Hahn M."/>
            <person name="Kohn L."/>
            <person name="Lapalu N."/>
            <person name="Plummer K.M."/>
            <person name="Pradier J.M."/>
            <person name="Quevillon E."/>
            <person name="Sharon A."/>
            <person name="Simon A."/>
            <person name="ten Have A."/>
            <person name="Tudzynski B."/>
            <person name="Tudzynski P."/>
            <person name="Wincker P."/>
            <person name="Andrew M."/>
            <person name="Anthouard V."/>
            <person name="Beever R.E."/>
            <person name="Beffa R."/>
            <person name="Benoit I."/>
            <person name="Bouzid O."/>
            <person name="Brault B."/>
            <person name="Chen Z."/>
            <person name="Choquer M."/>
            <person name="Collemare J."/>
            <person name="Cotton P."/>
            <person name="Danchin E.G."/>
            <person name="Da Silva C."/>
            <person name="Gautier A."/>
            <person name="Giraud C."/>
            <person name="Giraud T."/>
            <person name="Gonzalez C."/>
            <person name="Grossetete S."/>
            <person name="Guldener U."/>
            <person name="Henrissat B."/>
            <person name="Howlett B.J."/>
            <person name="Kodira C."/>
            <person name="Kretschmer M."/>
            <person name="Lappartient A."/>
            <person name="Leroch M."/>
            <person name="Levis C."/>
            <person name="Mauceli E."/>
            <person name="Neuveglise C."/>
            <person name="Oeser B."/>
            <person name="Pearson M."/>
            <person name="Poulain J."/>
            <person name="Poussereau N."/>
            <person name="Quesneville H."/>
            <person name="Rascle C."/>
            <person name="Schumacher J."/>
            <person name="Segurens B."/>
            <person name="Sexton A."/>
            <person name="Silva E."/>
            <person name="Sirven C."/>
            <person name="Soanes D.M."/>
            <person name="Talbot N.J."/>
            <person name="Templeton M."/>
            <person name="Yandava C."/>
            <person name="Yarden O."/>
            <person name="Zeng Q."/>
            <person name="Rollins J.A."/>
            <person name="Lebrun M.H."/>
            <person name="Dickman M."/>
        </authorList>
    </citation>
    <scope>NUCLEOTIDE SEQUENCE [LARGE SCALE GENOMIC DNA]</scope>
    <source>
        <strain evidence="2">T4</strain>
    </source>
</reference>
<organism evidence="1 2">
    <name type="scientific">Botryotinia fuckeliana (strain T4)</name>
    <name type="common">Noble rot fungus</name>
    <name type="synonym">Botrytis cinerea</name>
    <dbReference type="NCBI Taxonomy" id="999810"/>
    <lineage>
        <taxon>Eukaryota</taxon>
        <taxon>Fungi</taxon>
        <taxon>Dikarya</taxon>
        <taxon>Ascomycota</taxon>
        <taxon>Pezizomycotina</taxon>
        <taxon>Leotiomycetes</taxon>
        <taxon>Helotiales</taxon>
        <taxon>Sclerotiniaceae</taxon>
        <taxon>Botrytis</taxon>
    </lineage>
</organism>
<dbReference type="HOGENOM" id="CLU_2812021_0_0_1"/>
<protein>
    <submittedName>
        <fullName evidence="1">Uncharacterized protein</fullName>
    </submittedName>
</protein>
<dbReference type="InParanoid" id="G2XWE2"/>
<dbReference type="Proteomes" id="UP000008177">
    <property type="component" value="Unplaced contigs"/>
</dbReference>
<accession>G2XWE2</accession>
<proteinExistence type="predicted"/>
<dbReference type="EMBL" id="FQ790272">
    <property type="protein sequence ID" value="CCD44812.1"/>
    <property type="molecule type" value="Genomic_DNA"/>
</dbReference>
<gene>
    <name evidence="1" type="ORF">BofuT4_uP051610.1</name>
</gene>
<evidence type="ECO:0000313" key="1">
    <source>
        <dbReference type="EMBL" id="CCD44812.1"/>
    </source>
</evidence>
<evidence type="ECO:0000313" key="2">
    <source>
        <dbReference type="Proteomes" id="UP000008177"/>
    </source>
</evidence>
<dbReference type="AlphaFoldDB" id="G2XWE2"/>
<sequence>MGTKTKAVIQKESLTAKQKFFPKIPVSQKGRGGHNALDVLLVEDRVIKVLIYPYWGDIKKPSSKKAT</sequence>